<name>A0AAJ6V851_POPEU</name>
<dbReference type="GO" id="GO:0019632">
    <property type="term" value="P:shikimate metabolic process"/>
    <property type="evidence" value="ECO:0007669"/>
    <property type="project" value="TreeGrafter"/>
</dbReference>
<sequence length="145" mass="15190">MLHILPEECYNTDCEGSITAIEDALRGTDITSSITKCVNGRSLNSPLAGKQFVVVGAGGAGRAIAVGAKSRGARVIIFDIDLERAKSLARAVSGEAQHFESLAHFQPENGAILANATPIGMHPSTDRIPAAEVLSASYSLHFITS</sequence>
<dbReference type="RefSeq" id="XP_011042290.1">
    <property type="nucleotide sequence ID" value="XM_011043988.1"/>
</dbReference>
<proteinExistence type="predicted"/>
<dbReference type="SUPFAM" id="SSF51735">
    <property type="entry name" value="NAD(P)-binding Rossmann-fold domains"/>
    <property type="match status" value="1"/>
</dbReference>
<dbReference type="PANTHER" id="PTHR21089">
    <property type="entry name" value="SHIKIMATE DEHYDROGENASE"/>
    <property type="match status" value="1"/>
</dbReference>
<dbReference type="KEGG" id="peu:105138012"/>
<dbReference type="GeneID" id="105138012"/>
<dbReference type="GO" id="GO:0004764">
    <property type="term" value="F:shikimate 3-dehydrogenase (NADP+) activity"/>
    <property type="evidence" value="ECO:0007669"/>
    <property type="project" value="InterPro"/>
</dbReference>
<gene>
    <name evidence="2" type="primary">LOC105138012</name>
</gene>
<dbReference type="Proteomes" id="UP000694918">
    <property type="component" value="Unplaced"/>
</dbReference>
<keyword evidence="1" id="KW-1185">Reference proteome</keyword>
<dbReference type="InterPro" id="IPR022893">
    <property type="entry name" value="Shikimate_DH_fam"/>
</dbReference>
<dbReference type="PANTHER" id="PTHR21089:SF10">
    <property type="entry name" value="BIFUNCTIONAL 3-DEHYDROQUINATE DEHYDRATASE_SHIKIMATE DEHYDROGENASE, CHLOROPLASTIC-LIKE ISOFORM X1"/>
    <property type="match status" value="1"/>
</dbReference>
<reference evidence="2" key="1">
    <citation type="submission" date="2025-08" db="UniProtKB">
        <authorList>
            <consortium name="RefSeq"/>
        </authorList>
    </citation>
    <scope>IDENTIFICATION</scope>
</reference>
<dbReference type="AlphaFoldDB" id="A0AAJ6V851"/>
<organism evidence="1 2">
    <name type="scientific">Populus euphratica</name>
    <name type="common">Euphrates poplar</name>
    <dbReference type="NCBI Taxonomy" id="75702"/>
    <lineage>
        <taxon>Eukaryota</taxon>
        <taxon>Viridiplantae</taxon>
        <taxon>Streptophyta</taxon>
        <taxon>Embryophyta</taxon>
        <taxon>Tracheophyta</taxon>
        <taxon>Spermatophyta</taxon>
        <taxon>Magnoliopsida</taxon>
        <taxon>eudicotyledons</taxon>
        <taxon>Gunneridae</taxon>
        <taxon>Pentapetalae</taxon>
        <taxon>rosids</taxon>
        <taxon>fabids</taxon>
        <taxon>Malpighiales</taxon>
        <taxon>Salicaceae</taxon>
        <taxon>Saliceae</taxon>
        <taxon>Populus</taxon>
    </lineage>
</organism>
<dbReference type="GO" id="GO:0009423">
    <property type="term" value="P:chorismate biosynthetic process"/>
    <property type="evidence" value="ECO:0007669"/>
    <property type="project" value="TreeGrafter"/>
</dbReference>
<accession>A0AAJ6V851</accession>
<evidence type="ECO:0000313" key="2">
    <source>
        <dbReference type="RefSeq" id="XP_011042290.1"/>
    </source>
</evidence>
<dbReference type="Gene3D" id="3.40.50.720">
    <property type="entry name" value="NAD(P)-binding Rossmann-like Domain"/>
    <property type="match status" value="1"/>
</dbReference>
<dbReference type="InterPro" id="IPR036291">
    <property type="entry name" value="NAD(P)-bd_dom_sf"/>
</dbReference>
<evidence type="ECO:0000313" key="1">
    <source>
        <dbReference type="Proteomes" id="UP000694918"/>
    </source>
</evidence>
<protein>
    <submittedName>
        <fullName evidence="2">Bifunctional 3-dehydroquinate dehydratase/shikimate dehydrogenase, chloroplastic-like</fullName>
    </submittedName>
</protein>